<dbReference type="InterPro" id="IPR029043">
    <property type="entry name" value="GcvT/YgfZ_C"/>
</dbReference>
<dbReference type="RefSeq" id="WP_011047385.1">
    <property type="nucleotide sequence ID" value="NZ_CP076685.1"/>
</dbReference>
<evidence type="ECO:0000259" key="2">
    <source>
        <dbReference type="Pfam" id="PF01571"/>
    </source>
</evidence>
<dbReference type="PANTHER" id="PTHR43757">
    <property type="entry name" value="AMINOMETHYLTRANSFERASE"/>
    <property type="match status" value="1"/>
</dbReference>
<evidence type="ECO:0000313" key="5">
    <source>
        <dbReference type="Proteomes" id="UP000565723"/>
    </source>
</evidence>
<dbReference type="InterPro" id="IPR006222">
    <property type="entry name" value="GCVT_N"/>
</dbReference>
<dbReference type="EMBL" id="JABXIY010000012">
    <property type="protein sequence ID" value="NVK96215.1"/>
    <property type="molecule type" value="Genomic_DNA"/>
</dbReference>
<dbReference type="AlphaFoldDB" id="A0A850LFH7"/>
<dbReference type="Pfam" id="PF01571">
    <property type="entry name" value="GCV_T"/>
    <property type="match status" value="1"/>
</dbReference>
<feature type="binding site" evidence="1">
    <location>
        <position position="202"/>
    </location>
    <ligand>
        <name>substrate</name>
    </ligand>
</feature>
<dbReference type="PIRSF" id="PIRSF006487">
    <property type="entry name" value="GcvT"/>
    <property type="match status" value="1"/>
</dbReference>
<dbReference type="SUPFAM" id="SSF103025">
    <property type="entry name" value="Folate-binding domain"/>
    <property type="match status" value="1"/>
</dbReference>
<comment type="caution">
    <text evidence="4">The sequence shown here is derived from an EMBL/GenBank/DDBJ whole genome shotgun (WGS) entry which is preliminary data.</text>
</comment>
<dbReference type="Pfam" id="PF08669">
    <property type="entry name" value="GCV_T_C"/>
    <property type="match status" value="1"/>
</dbReference>
<evidence type="ECO:0000313" key="4">
    <source>
        <dbReference type="EMBL" id="NVK96215.1"/>
    </source>
</evidence>
<sequence>MFSISPSTRLRPSPFYEATLADGVCAMTTYNQMLMPTSYGHPEEEYWRIINGVSMWDVAVERQVQLMGPDAGRLAQILAPRDLSKCKIGQGKYVPLCNHNGVLINDPILLKLDEDRYWLSIADSNIWFWAEAIARERGLKVEVSEPDVSPLAVQGPKAETVVASIFGDWVRDLKYFWFRETEIDGIPVAVARSGWSKQGGFEIYLMDGTKGTALWNIVKEAGQPQGIGPGNPNWCERVESGLVSYGGDSDGQTNPFEVRMGKYVDLDLPDDTIGIEALRRIAAEGPKRHQLGVVLDNSEPVKAEFTWNDIDMDGMRIGDMTTCVWSYRMNKNIGFALVATSARPGDRVVVRRAAGAVEGTLCDLPFL</sequence>
<evidence type="ECO:0000256" key="1">
    <source>
        <dbReference type="PIRSR" id="PIRSR006487-1"/>
    </source>
</evidence>
<accession>A0A850LFH7</accession>
<gene>
    <name evidence="4" type="ORF">HW564_04715</name>
</gene>
<dbReference type="Gene3D" id="3.30.1360.120">
    <property type="entry name" value="Probable tRNA modification gtpase trme, domain 1"/>
    <property type="match status" value="1"/>
</dbReference>
<dbReference type="PANTHER" id="PTHR43757:SF2">
    <property type="entry name" value="AMINOMETHYLTRANSFERASE, MITOCHONDRIAL"/>
    <property type="match status" value="1"/>
</dbReference>
<proteinExistence type="predicted"/>
<evidence type="ECO:0000259" key="3">
    <source>
        <dbReference type="Pfam" id="PF08669"/>
    </source>
</evidence>
<dbReference type="SUPFAM" id="SSF101790">
    <property type="entry name" value="Aminomethyltransferase beta-barrel domain"/>
    <property type="match status" value="1"/>
</dbReference>
<feature type="domain" description="GCVT N-terminal" evidence="2">
    <location>
        <begin position="16"/>
        <end position="267"/>
    </location>
</feature>
<feature type="domain" description="Aminomethyltransferase C-terminal" evidence="3">
    <location>
        <begin position="291"/>
        <end position="366"/>
    </location>
</feature>
<dbReference type="OMA" id="MWDVAVE"/>
<dbReference type="InterPro" id="IPR027266">
    <property type="entry name" value="TrmE/GcvT-like"/>
</dbReference>
<dbReference type="InterPro" id="IPR028896">
    <property type="entry name" value="GcvT/YgfZ/DmdA"/>
</dbReference>
<dbReference type="Proteomes" id="UP000565723">
    <property type="component" value="Unassembled WGS sequence"/>
</dbReference>
<reference evidence="4 5" key="1">
    <citation type="journal article" date="2020" name="Proc. Natl. Acad. Sci. U.S.A.">
        <title>Ecological drivers of bacterial community assembly in synthetic phycospheres.</title>
        <authorList>
            <person name="Fu H."/>
            <person name="Uchimiya M."/>
            <person name="Gore J."/>
            <person name="Moran M.A."/>
        </authorList>
    </citation>
    <scope>NUCLEOTIDE SEQUENCE [LARGE SCALE GENOMIC DNA]</scope>
    <source>
        <strain evidence="4">HF-Din03</strain>
    </source>
</reference>
<organism evidence="4 5">
    <name type="scientific">Ruegeria pomeroyi</name>
    <dbReference type="NCBI Taxonomy" id="89184"/>
    <lineage>
        <taxon>Bacteria</taxon>
        <taxon>Pseudomonadati</taxon>
        <taxon>Pseudomonadota</taxon>
        <taxon>Alphaproteobacteria</taxon>
        <taxon>Rhodobacterales</taxon>
        <taxon>Roseobacteraceae</taxon>
        <taxon>Ruegeria</taxon>
    </lineage>
</organism>
<dbReference type="InterPro" id="IPR013977">
    <property type="entry name" value="GcvT_C"/>
</dbReference>
<protein>
    <submittedName>
        <fullName evidence="4">Glycine cleavage system protein T</fullName>
    </submittedName>
</protein>
<name>A0A850LFH7_9RHOB</name>